<protein>
    <submittedName>
        <fullName evidence="3">NAD-dependent epimerase/dehydratase</fullName>
    </submittedName>
</protein>
<reference evidence="3 4" key="1">
    <citation type="journal article" date="2015" name="Nature">
        <title>rRNA introns, odd ribosomes, and small enigmatic genomes across a large radiation of phyla.</title>
        <authorList>
            <person name="Brown C.T."/>
            <person name="Hug L.A."/>
            <person name="Thomas B.C."/>
            <person name="Sharon I."/>
            <person name="Castelle C.J."/>
            <person name="Singh A."/>
            <person name="Wilkins M.J."/>
            <person name="Williams K.H."/>
            <person name="Banfield J.F."/>
        </authorList>
    </citation>
    <scope>NUCLEOTIDE SEQUENCE [LARGE SCALE GENOMIC DNA]</scope>
</reference>
<evidence type="ECO:0000259" key="2">
    <source>
        <dbReference type="Pfam" id="PF01370"/>
    </source>
</evidence>
<organism evidence="3 4">
    <name type="scientific">Candidatus Kaiserbacteria bacterium GW2011_GWC2_49_12</name>
    <dbReference type="NCBI Taxonomy" id="1618675"/>
    <lineage>
        <taxon>Bacteria</taxon>
        <taxon>Candidatus Kaiseribacteriota</taxon>
    </lineage>
</organism>
<proteinExistence type="inferred from homology"/>
<gene>
    <name evidence="3" type="ORF">UY39_C0018G0008</name>
</gene>
<evidence type="ECO:0000313" key="4">
    <source>
        <dbReference type="Proteomes" id="UP000034589"/>
    </source>
</evidence>
<dbReference type="EMBL" id="LCPV01000018">
    <property type="protein sequence ID" value="KKW07205.1"/>
    <property type="molecule type" value="Genomic_DNA"/>
</dbReference>
<comment type="caution">
    <text evidence="3">The sequence shown here is derived from an EMBL/GenBank/DDBJ whole genome shotgun (WGS) entry which is preliminary data.</text>
</comment>
<dbReference type="PATRIC" id="fig|1618675.3.peg.261"/>
<dbReference type="InterPro" id="IPR001509">
    <property type="entry name" value="Epimerase_deHydtase"/>
</dbReference>
<accession>A0A0G1VLS3</accession>
<name>A0A0G1VLS3_9BACT</name>
<evidence type="ECO:0000256" key="1">
    <source>
        <dbReference type="ARBA" id="ARBA00007637"/>
    </source>
</evidence>
<evidence type="ECO:0000313" key="3">
    <source>
        <dbReference type="EMBL" id="KKW07205.1"/>
    </source>
</evidence>
<feature type="domain" description="NAD-dependent epimerase/dehydratase" evidence="2">
    <location>
        <begin position="7"/>
        <end position="231"/>
    </location>
</feature>
<dbReference type="SUPFAM" id="SSF51735">
    <property type="entry name" value="NAD(P)-binding Rossmann-fold domains"/>
    <property type="match status" value="1"/>
</dbReference>
<dbReference type="AlphaFoldDB" id="A0A0G1VLS3"/>
<comment type="similarity">
    <text evidence="1">Belongs to the NAD(P)-dependent epimerase/dehydratase family.</text>
</comment>
<dbReference type="Gene3D" id="3.40.50.720">
    <property type="entry name" value="NAD(P)-binding Rossmann-like Domain"/>
    <property type="match status" value="1"/>
</dbReference>
<dbReference type="InterPro" id="IPR036291">
    <property type="entry name" value="NAD(P)-bd_dom_sf"/>
</dbReference>
<dbReference type="Pfam" id="PF01370">
    <property type="entry name" value="Epimerase"/>
    <property type="match status" value="1"/>
</dbReference>
<dbReference type="PANTHER" id="PTHR43000">
    <property type="entry name" value="DTDP-D-GLUCOSE 4,6-DEHYDRATASE-RELATED"/>
    <property type="match status" value="1"/>
</dbReference>
<sequence length="309" mass="34337">MNFVKRVLVTGATGFIGRNVLAPLQSAGYEVHAVHNDVPLPNTPGVLWHQANLLETSDIKKIMSEVRPTHLLHFAWYAAPGAYWTSPLNRSWKEATKTLLTVFKESGGTRAVCAGTCAEYDWTLGQDALSEDSLQNPSTLYGQCKHETRLWAEEYSKKNGLSFAWGRIFFLFGPNEAPQRLVPSVINALLKKEPALCSSGEQVRDFLFVDDVAAAFCALLQSSVEGAVNIGSGEAIAVKDIIWSIAEMLDRRDLVNLGARPTAVNEPARIVADISRLKNEVGWQPQYTPQEGLVKTVTWWKENKAQYRY</sequence>
<dbReference type="Proteomes" id="UP000034589">
    <property type="component" value="Unassembled WGS sequence"/>
</dbReference>